<dbReference type="EMBL" id="CCYD01000610">
    <property type="protein sequence ID" value="CEG42306.1"/>
    <property type="molecule type" value="Genomic_DNA"/>
</dbReference>
<dbReference type="Proteomes" id="UP000054928">
    <property type="component" value="Unassembled WGS sequence"/>
</dbReference>
<proteinExistence type="predicted"/>
<name>A0A0P1AML3_PLAHL</name>
<reference evidence="2" key="1">
    <citation type="submission" date="2014-09" db="EMBL/GenBank/DDBJ databases">
        <authorList>
            <person name="Sharma Rahul"/>
            <person name="Thines Marco"/>
        </authorList>
    </citation>
    <scope>NUCLEOTIDE SEQUENCE [LARGE SCALE GENOMIC DNA]</scope>
</reference>
<keyword evidence="2" id="KW-1185">Reference proteome</keyword>
<organism evidence="1 2">
    <name type="scientific">Plasmopara halstedii</name>
    <name type="common">Downy mildew of sunflower</name>
    <dbReference type="NCBI Taxonomy" id="4781"/>
    <lineage>
        <taxon>Eukaryota</taxon>
        <taxon>Sar</taxon>
        <taxon>Stramenopiles</taxon>
        <taxon>Oomycota</taxon>
        <taxon>Peronosporomycetes</taxon>
        <taxon>Peronosporales</taxon>
        <taxon>Peronosporaceae</taxon>
        <taxon>Plasmopara</taxon>
    </lineage>
</organism>
<dbReference type="GeneID" id="36407645"/>
<sequence length="54" mass="6119">MDVLIVYTLCESTLHTDFALFSEFLNAPDIIFASVLATEDTKKLEESPRRARIS</sequence>
<dbReference type="RefSeq" id="XP_024578675.1">
    <property type="nucleotide sequence ID" value="XM_024728172.1"/>
</dbReference>
<evidence type="ECO:0000313" key="1">
    <source>
        <dbReference type="EMBL" id="CEG42306.1"/>
    </source>
</evidence>
<protein>
    <submittedName>
        <fullName evidence="1">Uncharacterized protein</fullName>
    </submittedName>
</protein>
<evidence type="ECO:0000313" key="2">
    <source>
        <dbReference type="Proteomes" id="UP000054928"/>
    </source>
</evidence>
<dbReference type="AlphaFoldDB" id="A0A0P1AML3"/>
<accession>A0A0P1AML3</accession>